<keyword evidence="6" id="KW-1185">Reference proteome</keyword>
<evidence type="ECO:0000256" key="2">
    <source>
        <dbReference type="ARBA" id="ARBA00022980"/>
    </source>
</evidence>
<dbReference type="InterPro" id="IPR000039">
    <property type="entry name" value="Ribosomal_eL18"/>
</dbReference>
<evidence type="ECO:0000256" key="3">
    <source>
        <dbReference type="ARBA" id="ARBA00023274"/>
    </source>
</evidence>
<protein>
    <recommendedName>
        <fullName evidence="4">Large ribosomal subunit protein uL15/eL18 domain-containing protein</fullName>
    </recommendedName>
</protein>
<dbReference type="EMBL" id="MU069587">
    <property type="protein sequence ID" value="KAF5838199.1"/>
    <property type="molecule type" value="Genomic_DNA"/>
</dbReference>
<dbReference type="Proteomes" id="UP000815325">
    <property type="component" value="Unassembled WGS sequence"/>
</dbReference>
<evidence type="ECO:0000313" key="6">
    <source>
        <dbReference type="Proteomes" id="UP000815325"/>
    </source>
</evidence>
<gene>
    <name evidence="5" type="ORF">DUNSADRAFT_3248</name>
</gene>
<dbReference type="InterPro" id="IPR021131">
    <property type="entry name" value="Ribosomal_uL15/eL18"/>
</dbReference>
<dbReference type="SUPFAM" id="SSF52080">
    <property type="entry name" value="Ribosomal proteins L15p and L18e"/>
    <property type="match status" value="1"/>
</dbReference>
<sequence length="339" mass="37709">MQQKYLQQETSLKLLEGVIMGVDLVAGGRSKKTQRTAPKSDNVYLKLLVKQSSLQLACAYCSALMRSPSKTHTHSQLYQFLVRRTESNFNKVVLKRLFLSRTNRAPLSLSKLAKFMANKGDKIAVVVGTITDDVRLYEVPKLRVVALRFTETARARIVQVSSKPAWADDTVSAEEMRLYGKAQTEMMQAGGEAMTFDQLALERPTGKNCVLLRGPKSHREAIKHFGASGQPVGVCVELERNLRLLVGDHEKGLFVKKDAVCKRKSKRFALTVSRGPGFHSPCADKGGLILNLPLCEILIRAHSLHGKSVPGSKSKPYVRSKGRKFEQARGRRRSCGFKV</sequence>
<dbReference type="PANTHER" id="PTHR10934">
    <property type="entry name" value="60S RIBOSOMAL PROTEIN L18"/>
    <property type="match status" value="1"/>
</dbReference>
<comment type="caution">
    <text evidence="5">The sequence shown here is derived from an EMBL/GenBank/DDBJ whole genome shotgun (WGS) entry which is preliminary data.</text>
</comment>
<feature type="domain" description="Large ribosomal subunit protein uL15/eL18" evidence="4">
    <location>
        <begin position="21"/>
        <end position="159"/>
    </location>
</feature>
<accession>A0ABQ7GU96</accession>
<dbReference type="InterPro" id="IPR021132">
    <property type="entry name" value="Ribosomal_eL18/eL18-A/B/_CS"/>
</dbReference>
<evidence type="ECO:0000313" key="5">
    <source>
        <dbReference type="EMBL" id="KAF5838199.1"/>
    </source>
</evidence>
<reference evidence="5" key="1">
    <citation type="submission" date="2017-08" db="EMBL/GenBank/DDBJ databases">
        <authorList>
            <person name="Polle J.E."/>
            <person name="Barry K."/>
            <person name="Cushman J."/>
            <person name="Schmutz J."/>
            <person name="Tran D."/>
            <person name="Hathwaick L.T."/>
            <person name="Yim W.C."/>
            <person name="Jenkins J."/>
            <person name="Mckie-Krisberg Z.M."/>
            <person name="Prochnik S."/>
            <person name="Lindquist E."/>
            <person name="Dockter R.B."/>
            <person name="Adam C."/>
            <person name="Molina H."/>
            <person name="Bunkerborg J."/>
            <person name="Jin E."/>
            <person name="Buchheim M."/>
            <person name="Magnuson J."/>
        </authorList>
    </citation>
    <scope>NUCLEOTIDE SEQUENCE</scope>
    <source>
        <strain evidence="5">CCAP 19/18</strain>
    </source>
</reference>
<organism evidence="5 6">
    <name type="scientific">Dunaliella salina</name>
    <name type="common">Green alga</name>
    <name type="synonym">Protococcus salinus</name>
    <dbReference type="NCBI Taxonomy" id="3046"/>
    <lineage>
        <taxon>Eukaryota</taxon>
        <taxon>Viridiplantae</taxon>
        <taxon>Chlorophyta</taxon>
        <taxon>core chlorophytes</taxon>
        <taxon>Chlorophyceae</taxon>
        <taxon>CS clade</taxon>
        <taxon>Chlamydomonadales</taxon>
        <taxon>Dunaliellaceae</taxon>
        <taxon>Dunaliella</taxon>
    </lineage>
</organism>
<feature type="domain" description="Large ribosomal subunit protein uL15/eL18" evidence="4">
    <location>
        <begin position="176"/>
        <end position="231"/>
    </location>
</feature>
<dbReference type="Gene3D" id="3.100.10.10">
    <property type="match status" value="4"/>
</dbReference>
<proteinExistence type="inferred from homology"/>
<comment type="similarity">
    <text evidence="1">Belongs to the eukaryotic ribosomal protein eL18 family.</text>
</comment>
<keyword evidence="3" id="KW-0687">Ribonucleoprotein</keyword>
<evidence type="ECO:0000259" key="4">
    <source>
        <dbReference type="Pfam" id="PF17135"/>
    </source>
</evidence>
<dbReference type="InterPro" id="IPR036227">
    <property type="entry name" value="Ribosomal_uL15/eL18_sf"/>
</dbReference>
<feature type="domain" description="Large ribosomal subunit protein uL15/eL18" evidence="4">
    <location>
        <begin position="306"/>
        <end position="339"/>
    </location>
</feature>
<dbReference type="PANTHER" id="PTHR10934:SF2">
    <property type="entry name" value="LARGE RIBOSOMAL SUBUNIT PROTEIN EL18"/>
    <property type="match status" value="1"/>
</dbReference>
<dbReference type="PROSITE" id="PS01106">
    <property type="entry name" value="RIBOSOMAL_L18E"/>
    <property type="match status" value="1"/>
</dbReference>
<keyword evidence="2" id="KW-0689">Ribosomal protein</keyword>
<name>A0ABQ7GU96_DUNSA</name>
<dbReference type="Pfam" id="PF17135">
    <property type="entry name" value="Ribosomal_L18"/>
    <property type="match status" value="3"/>
</dbReference>
<evidence type="ECO:0000256" key="1">
    <source>
        <dbReference type="ARBA" id="ARBA00006815"/>
    </source>
</evidence>